<gene>
    <name evidence="3" type="ORF">ABII15_01920</name>
</gene>
<organism evidence="3">
    <name type="scientific">Streptomyces tabacisoli</name>
    <dbReference type="NCBI Taxonomy" id="3156398"/>
    <lineage>
        <taxon>Bacteria</taxon>
        <taxon>Bacillati</taxon>
        <taxon>Actinomycetota</taxon>
        <taxon>Actinomycetes</taxon>
        <taxon>Kitasatosporales</taxon>
        <taxon>Streptomycetaceae</taxon>
        <taxon>Streptomyces</taxon>
    </lineage>
</organism>
<evidence type="ECO:0000259" key="2">
    <source>
        <dbReference type="Pfam" id="PF14016"/>
    </source>
</evidence>
<dbReference type="Pfam" id="PF14016">
    <property type="entry name" value="DUF4232"/>
    <property type="match status" value="1"/>
</dbReference>
<evidence type="ECO:0000256" key="1">
    <source>
        <dbReference type="SAM" id="SignalP"/>
    </source>
</evidence>
<protein>
    <submittedName>
        <fullName evidence="3">DUF4232 domain-containing protein</fullName>
    </submittedName>
</protein>
<dbReference type="EMBL" id="CP159534">
    <property type="protein sequence ID" value="XCJ68791.1"/>
    <property type="molecule type" value="Genomic_DNA"/>
</dbReference>
<dbReference type="AlphaFoldDB" id="A0AAU8ILG3"/>
<feature type="signal peptide" evidence="1">
    <location>
        <begin position="1"/>
        <end position="23"/>
    </location>
</feature>
<sequence>MRARHIAAAAAATLTLTVLTAPAAVSATAPAACAENDLTLRAEPSDDSEGVIGLSVRNDSGRACTVDVAPTVTYGDLDGAAQPRPVTKSGTYELAPHATAYAAVRSLAATDSDEQPPTVTSLRVAASPDQSGRGFQAITLGAPTGIRVWEPLTTPWMASPARAAQVIEDQTAGWFQA</sequence>
<evidence type="ECO:0000313" key="3">
    <source>
        <dbReference type="EMBL" id="XCJ68791.1"/>
    </source>
</evidence>
<feature type="domain" description="DUF4232" evidence="2">
    <location>
        <begin position="33"/>
        <end position="137"/>
    </location>
</feature>
<keyword evidence="1" id="KW-0732">Signal</keyword>
<dbReference type="InterPro" id="IPR025326">
    <property type="entry name" value="DUF4232"/>
</dbReference>
<reference evidence="3" key="1">
    <citation type="submission" date="2024-06" db="EMBL/GenBank/DDBJ databases">
        <title>Streptomyces sp. strain HUAS MG91 genome sequences.</title>
        <authorList>
            <person name="Mo P."/>
        </authorList>
    </citation>
    <scope>NUCLEOTIDE SEQUENCE</scope>
    <source>
        <strain evidence="3">HUAS MG91</strain>
    </source>
</reference>
<dbReference type="RefSeq" id="WP_353940474.1">
    <property type="nucleotide sequence ID" value="NZ_CP159534.1"/>
</dbReference>
<dbReference type="KEGG" id="stac:ABII15_01920"/>
<accession>A0AAU8ILG3</accession>
<name>A0AAU8ILG3_9ACTN</name>
<feature type="chain" id="PRO_5043773129" evidence="1">
    <location>
        <begin position="24"/>
        <end position="177"/>
    </location>
</feature>
<proteinExistence type="predicted"/>